<evidence type="ECO:0000313" key="1">
    <source>
        <dbReference type="EMBL" id="PKK89625.1"/>
    </source>
</evidence>
<name>A0A2N1PMR4_9BACT</name>
<proteinExistence type="predicted"/>
<dbReference type="Proteomes" id="UP000233256">
    <property type="component" value="Unassembled WGS sequence"/>
</dbReference>
<dbReference type="EMBL" id="PGXC01000014">
    <property type="protein sequence ID" value="PKK89625.1"/>
    <property type="molecule type" value="Genomic_DNA"/>
</dbReference>
<evidence type="ECO:0000313" key="2">
    <source>
        <dbReference type="Proteomes" id="UP000233256"/>
    </source>
</evidence>
<gene>
    <name evidence="1" type="ORF">CVV64_13180</name>
</gene>
<protein>
    <submittedName>
        <fullName evidence="1">Uncharacterized protein</fullName>
    </submittedName>
</protein>
<dbReference type="AlphaFoldDB" id="A0A2N1PMR4"/>
<accession>A0A2N1PMR4</accession>
<comment type="caution">
    <text evidence="1">The sequence shown here is derived from an EMBL/GenBank/DDBJ whole genome shotgun (WGS) entry which is preliminary data.</text>
</comment>
<reference evidence="1 2" key="1">
    <citation type="journal article" date="2017" name="ISME J.">
        <title>Potential for microbial H2 and metal transformations associated with novel bacteria and archaea in deep terrestrial subsurface sediments.</title>
        <authorList>
            <person name="Hernsdorf A.W."/>
            <person name="Amano Y."/>
            <person name="Miyakawa K."/>
            <person name="Ise K."/>
            <person name="Suzuki Y."/>
            <person name="Anantharaman K."/>
            <person name="Probst A."/>
            <person name="Burstein D."/>
            <person name="Thomas B.C."/>
            <person name="Banfield J.F."/>
        </authorList>
    </citation>
    <scope>NUCLEOTIDE SEQUENCE [LARGE SCALE GENOMIC DNA]</scope>
    <source>
        <strain evidence="1">HGW-Wallbacteria-1</strain>
    </source>
</reference>
<sequence length="202" mass="22791">MSIKGADMDRTVKMFLFSAVAISFFSILLIPQNSLALERNTEKTPPIKSENCVIYSKKFTMISSHERFRRTLMAGGIPFEVWIGSGIDDEWEHPGDFIISLTAENLNRQWLIDGATFRLPSKGEKREPGSDGLYTISRGPFTLKVSILKASRRYHSPSGVKRFIRTVFLIELTLAIPKGCDKPDVAEEINDNWFGGSLEMNK</sequence>
<organism evidence="1 2">
    <name type="scientific">Candidatus Wallbacteria bacterium HGW-Wallbacteria-1</name>
    <dbReference type="NCBI Taxonomy" id="2013854"/>
    <lineage>
        <taxon>Bacteria</taxon>
        <taxon>Candidatus Walliibacteriota</taxon>
    </lineage>
</organism>